<dbReference type="OrthoDB" id="66144at2759"/>
<evidence type="ECO:0000259" key="2">
    <source>
        <dbReference type="Pfam" id="PF13649"/>
    </source>
</evidence>
<evidence type="ECO:0000256" key="1">
    <source>
        <dbReference type="ARBA" id="ARBA00022679"/>
    </source>
</evidence>
<dbReference type="AlphaFoldDB" id="A0A1R3S252"/>
<organism evidence="3 4">
    <name type="scientific">Aspergillus carbonarius (strain ITEM 5010)</name>
    <dbReference type="NCBI Taxonomy" id="602072"/>
    <lineage>
        <taxon>Eukaryota</taxon>
        <taxon>Fungi</taxon>
        <taxon>Dikarya</taxon>
        <taxon>Ascomycota</taxon>
        <taxon>Pezizomycotina</taxon>
        <taxon>Eurotiomycetes</taxon>
        <taxon>Eurotiomycetidae</taxon>
        <taxon>Eurotiales</taxon>
        <taxon>Aspergillaceae</taxon>
        <taxon>Aspergillus</taxon>
        <taxon>Aspergillus subgen. Circumdati</taxon>
    </lineage>
</organism>
<dbReference type="VEuPathDB" id="FungiDB:ASPCADRAFT_503032"/>
<name>A0A1R3S252_ASPC5</name>
<gene>
    <name evidence="3" type="ORF">ASPCADRAFT_503032</name>
</gene>
<dbReference type="InterPro" id="IPR029063">
    <property type="entry name" value="SAM-dependent_MTases_sf"/>
</dbReference>
<dbReference type="Proteomes" id="UP000188318">
    <property type="component" value="Unassembled WGS sequence"/>
</dbReference>
<protein>
    <recommendedName>
        <fullName evidence="2">Methyltransferase domain-containing protein</fullName>
    </recommendedName>
</protein>
<keyword evidence="1" id="KW-0808">Transferase</keyword>
<dbReference type="InterPro" id="IPR041698">
    <property type="entry name" value="Methyltransf_25"/>
</dbReference>
<dbReference type="EMBL" id="KV907493">
    <property type="protein sequence ID" value="OOG00781.1"/>
    <property type="molecule type" value="Genomic_DNA"/>
</dbReference>
<dbReference type="PANTHER" id="PTHR43861">
    <property type="entry name" value="TRANS-ACONITATE 2-METHYLTRANSFERASE-RELATED"/>
    <property type="match status" value="1"/>
</dbReference>
<keyword evidence="4" id="KW-1185">Reference proteome</keyword>
<sequence length="265" mass="28956">MTQDHTTIKPPNTGTASNRIQYLETTDAYNKWAKVYDTDNNFLQALDTLEMQKLLPHFLHLLRNTFGSDPTKIIDLGCGTGRNTLLLARLASPETEIVGLDASSGMLDVAREAIGGNSRVSLGIFDLLQEPMNVPVGSTGAAGIISTLVLEHVPLRRFFEAAAKMLMPGGCLLVTNMHSDMGAISQAGFVDVETGMKIRPVSYRHGIGHMLAVAEEVGFRVEWLDGEGVRERMVDEKLAGVLGPRAKKWIGVVVWFGVCFRKGME</sequence>
<dbReference type="Gene3D" id="3.40.50.150">
    <property type="entry name" value="Vaccinia Virus protein VP39"/>
    <property type="match status" value="1"/>
</dbReference>
<accession>A0A1R3S252</accession>
<dbReference type="GO" id="GO:0016740">
    <property type="term" value="F:transferase activity"/>
    <property type="evidence" value="ECO:0007669"/>
    <property type="project" value="UniProtKB-KW"/>
</dbReference>
<evidence type="ECO:0000313" key="4">
    <source>
        <dbReference type="Proteomes" id="UP000188318"/>
    </source>
</evidence>
<dbReference type="STRING" id="602072.A0A1R3S252"/>
<reference evidence="4" key="1">
    <citation type="journal article" date="2017" name="Genome Biol.">
        <title>Comparative genomics reveals high biological diversity and specific adaptations in the industrially and medically important fungal genus Aspergillus.</title>
        <authorList>
            <person name="de Vries R.P."/>
            <person name="Riley R."/>
            <person name="Wiebenga A."/>
            <person name="Aguilar-Osorio G."/>
            <person name="Amillis S."/>
            <person name="Uchima C.A."/>
            <person name="Anderluh G."/>
            <person name="Asadollahi M."/>
            <person name="Askin M."/>
            <person name="Barry K."/>
            <person name="Battaglia E."/>
            <person name="Bayram O."/>
            <person name="Benocci T."/>
            <person name="Braus-Stromeyer S.A."/>
            <person name="Caldana C."/>
            <person name="Canovas D."/>
            <person name="Cerqueira G.C."/>
            <person name="Chen F."/>
            <person name="Chen W."/>
            <person name="Choi C."/>
            <person name="Clum A."/>
            <person name="Dos Santos R.A."/>
            <person name="Damasio A.R."/>
            <person name="Diallinas G."/>
            <person name="Emri T."/>
            <person name="Fekete E."/>
            <person name="Flipphi M."/>
            <person name="Freyberg S."/>
            <person name="Gallo A."/>
            <person name="Gournas C."/>
            <person name="Habgood R."/>
            <person name="Hainaut M."/>
            <person name="Harispe M.L."/>
            <person name="Henrissat B."/>
            <person name="Hilden K.S."/>
            <person name="Hope R."/>
            <person name="Hossain A."/>
            <person name="Karabika E."/>
            <person name="Karaffa L."/>
            <person name="Karanyi Z."/>
            <person name="Krasevec N."/>
            <person name="Kuo A."/>
            <person name="Kusch H."/>
            <person name="LaButti K."/>
            <person name="Lagendijk E.L."/>
            <person name="Lapidus A."/>
            <person name="Levasseur A."/>
            <person name="Lindquist E."/>
            <person name="Lipzen A."/>
            <person name="Logrieco A.F."/>
            <person name="MacCabe A."/>
            <person name="Maekelae M.R."/>
            <person name="Malavazi I."/>
            <person name="Melin P."/>
            <person name="Meyer V."/>
            <person name="Mielnichuk N."/>
            <person name="Miskei M."/>
            <person name="Molnar A.P."/>
            <person name="Mule G."/>
            <person name="Ngan C.Y."/>
            <person name="Orejas M."/>
            <person name="Orosz E."/>
            <person name="Ouedraogo J.P."/>
            <person name="Overkamp K.M."/>
            <person name="Park H.-S."/>
            <person name="Perrone G."/>
            <person name="Piumi F."/>
            <person name="Punt P.J."/>
            <person name="Ram A.F."/>
            <person name="Ramon A."/>
            <person name="Rauscher S."/>
            <person name="Record E."/>
            <person name="Riano-Pachon D.M."/>
            <person name="Robert V."/>
            <person name="Roehrig J."/>
            <person name="Ruller R."/>
            <person name="Salamov A."/>
            <person name="Salih N.S."/>
            <person name="Samson R.A."/>
            <person name="Sandor E."/>
            <person name="Sanguinetti M."/>
            <person name="Schuetze T."/>
            <person name="Sepcic K."/>
            <person name="Shelest E."/>
            <person name="Sherlock G."/>
            <person name="Sophianopoulou V."/>
            <person name="Squina F.M."/>
            <person name="Sun H."/>
            <person name="Susca A."/>
            <person name="Todd R.B."/>
            <person name="Tsang A."/>
            <person name="Unkles S.E."/>
            <person name="van de Wiele N."/>
            <person name="van Rossen-Uffink D."/>
            <person name="Oliveira J.V."/>
            <person name="Vesth T.C."/>
            <person name="Visser J."/>
            <person name="Yu J.-H."/>
            <person name="Zhou M."/>
            <person name="Andersen M.R."/>
            <person name="Archer D.B."/>
            <person name="Baker S.E."/>
            <person name="Benoit I."/>
            <person name="Brakhage A.A."/>
            <person name="Braus G.H."/>
            <person name="Fischer R."/>
            <person name="Frisvad J.C."/>
            <person name="Goldman G.H."/>
            <person name="Houbraken J."/>
            <person name="Oakley B."/>
            <person name="Pocsi I."/>
            <person name="Scazzocchio C."/>
            <person name="Seiboth B."/>
            <person name="vanKuyk P.A."/>
            <person name="Wortman J."/>
            <person name="Dyer P.S."/>
            <person name="Grigoriev I.V."/>
        </authorList>
    </citation>
    <scope>NUCLEOTIDE SEQUENCE [LARGE SCALE GENOMIC DNA]</scope>
    <source>
        <strain evidence="4">ITEM 5010</strain>
    </source>
</reference>
<dbReference type="CDD" id="cd02440">
    <property type="entry name" value="AdoMet_MTases"/>
    <property type="match status" value="1"/>
</dbReference>
<dbReference type="SUPFAM" id="SSF53335">
    <property type="entry name" value="S-adenosyl-L-methionine-dependent methyltransferases"/>
    <property type="match status" value="1"/>
</dbReference>
<dbReference type="OMA" id="TNMHSEM"/>
<evidence type="ECO:0000313" key="3">
    <source>
        <dbReference type="EMBL" id="OOG00781.1"/>
    </source>
</evidence>
<dbReference type="Pfam" id="PF13649">
    <property type="entry name" value="Methyltransf_25"/>
    <property type="match status" value="1"/>
</dbReference>
<feature type="domain" description="Methyltransferase" evidence="2">
    <location>
        <begin position="73"/>
        <end position="170"/>
    </location>
</feature>
<proteinExistence type="predicted"/>